<dbReference type="GO" id="GO:0000439">
    <property type="term" value="C:transcription factor TFIIH core complex"/>
    <property type="evidence" value="ECO:0007669"/>
    <property type="project" value="InterPro"/>
</dbReference>
<dbReference type="GO" id="GO:0006366">
    <property type="term" value="P:transcription by RNA polymerase II"/>
    <property type="evidence" value="ECO:0007669"/>
    <property type="project" value="UniProtKB-ARBA"/>
</dbReference>
<dbReference type="Pfam" id="PF03849">
    <property type="entry name" value="Tfb2"/>
    <property type="match status" value="1"/>
</dbReference>
<dbReference type="Pfam" id="PF18307">
    <property type="entry name" value="Tfb2_C"/>
    <property type="match status" value="1"/>
</dbReference>
<evidence type="ECO:0000256" key="2">
    <source>
        <dbReference type="ARBA" id="ARBA00007132"/>
    </source>
</evidence>
<dbReference type="GO" id="GO:0003690">
    <property type="term" value="F:double-stranded DNA binding"/>
    <property type="evidence" value="ECO:0007669"/>
    <property type="project" value="TreeGrafter"/>
</dbReference>
<dbReference type="GO" id="GO:0006289">
    <property type="term" value="P:nucleotide-excision repair"/>
    <property type="evidence" value="ECO:0007669"/>
    <property type="project" value="InterPro"/>
</dbReference>
<name>A0A2H8TUZ0_9HEMI</name>
<dbReference type="AlphaFoldDB" id="A0A2H8TUZ0"/>
<organism evidence="12">
    <name type="scientific">Melanaphis sacchari</name>
    <dbReference type="NCBI Taxonomy" id="742174"/>
    <lineage>
        <taxon>Eukaryota</taxon>
        <taxon>Metazoa</taxon>
        <taxon>Ecdysozoa</taxon>
        <taxon>Arthropoda</taxon>
        <taxon>Hexapoda</taxon>
        <taxon>Insecta</taxon>
        <taxon>Pterygota</taxon>
        <taxon>Neoptera</taxon>
        <taxon>Paraneoptera</taxon>
        <taxon>Hemiptera</taxon>
        <taxon>Sternorrhyncha</taxon>
        <taxon>Aphidomorpha</taxon>
        <taxon>Aphidoidea</taxon>
        <taxon>Aphididae</taxon>
        <taxon>Aphidini</taxon>
        <taxon>Melanaphis</taxon>
    </lineage>
</organism>
<evidence type="ECO:0000313" key="12">
    <source>
        <dbReference type="EMBL" id="MBW17759.1"/>
    </source>
</evidence>
<gene>
    <name evidence="12" type="primary">Gtf2h4</name>
</gene>
<keyword evidence="5 10" id="KW-0804">Transcription</keyword>
<protein>
    <recommendedName>
        <fullName evidence="9 10">General transcription factor IIH subunit 4</fullName>
    </recommendedName>
</protein>
<evidence type="ECO:0000256" key="8">
    <source>
        <dbReference type="ARBA" id="ARBA00064576"/>
    </source>
</evidence>
<evidence type="ECO:0000259" key="11">
    <source>
        <dbReference type="Pfam" id="PF18307"/>
    </source>
</evidence>
<dbReference type="EMBL" id="GFXV01005954">
    <property type="protein sequence ID" value="MBW17759.1"/>
    <property type="molecule type" value="Transcribed_RNA"/>
</dbReference>
<dbReference type="PANTHER" id="PTHR13152">
    <property type="entry name" value="TFIIH, POLYPEPTIDE 4"/>
    <property type="match status" value="1"/>
</dbReference>
<dbReference type="InterPro" id="IPR004598">
    <property type="entry name" value="TFIIH_p52/Tfb2"/>
</dbReference>
<keyword evidence="4 10" id="KW-0805">Transcription regulation</keyword>
<accession>A0A2H8TUZ0</accession>
<evidence type="ECO:0000256" key="10">
    <source>
        <dbReference type="RuleBase" id="RU364024"/>
    </source>
</evidence>
<sequence>MSKEPSTSKEKRKNLRKDDGSKILKVLTLYEYLIKLPEAVQDRLYSHPPTCLTVFRVLPDIAQQFTLRILFIEQPVPQSVLSSWVPANYSRELDESIEVATNLHIWKLTGVSGGLKGWILNSTFKKKLKVALMGGGRSMIANSDVIADPKARDIDFLDSYAYERWECILHYMVGSKHEGISSDAVRVLLNAGLMVRDTDDSPVITSTGFQFLLLDMATQVWYFMLRYMETVESRGLDLAQCLTFLFQIHLGTLGWDYITDEMSENLQAFLQHLREFGLVYQRKRKAGRFYPTRLVIEMGQGNSRTSERMKTKERYIVVETNFRIYAMTDSDLKVALVALFTHMLYRFPNMAAGILTRDSVRTALRSGITAAQIVRFLTVHTHPQMQECGMPQTVIDQIYLWENERNRLTYTDGVLYSNINTPNDYETIKNYAAEIGALVWCDERRRNIVVSTDGHDDVRKFWKKQPKSDPF</sequence>
<evidence type="ECO:0000256" key="5">
    <source>
        <dbReference type="ARBA" id="ARBA00023163"/>
    </source>
</evidence>
<dbReference type="NCBIfam" id="TIGR00625">
    <property type="entry name" value="tfb2"/>
    <property type="match status" value="1"/>
</dbReference>
<keyword evidence="7 10" id="KW-0539">Nucleus</keyword>
<comment type="function">
    <text evidence="10">Component of the general transcription and DNA repair factor IIH (TFIIH) core complex which is involved in general and transcription-coupled nucleotide excision repair (NER) of damaged DNA.</text>
</comment>
<reference evidence="12" key="1">
    <citation type="submission" date="2017-10" db="EMBL/GenBank/DDBJ databases">
        <title>Transcriptome Assembly of Sugarcane Aphid Adults.</title>
        <authorList>
            <person name="Scully E.D."/>
            <person name="Palmer N.A."/>
            <person name="Geib S.M."/>
            <person name="Sarath G."/>
            <person name="Sattler S.E."/>
        </authorList>
    </citation>
    <scope>NUCLEOTIDE SEQUENCE</scope>
    <source>
        <tissue evidence="12">Whole body</tissue>
    </source>
</reference>
<evidence type="ECO:0000256" key="1">
    <source>
        <dbReference type="ARBA" id="ARBA00004123"/>
    </source>
</evidence>
<comment type="subcellular location">
    <subcellularLocation>
        <location evidence="1 10">Nucleus</location>
    </subcellularLocation>
</comment>
<keyword evidence="6 10" id="KW-0234">DNA repair</keyword>
<evidence type="ECO:0000256" key="6">
    <source>
        <dbReference type="ARBA" id="ARBA00023204"/>
    </source>
</evidence>
<dbReference type="GO" id="GO:0001671">
    <property type="term" value="F:ATPase activator activity"/>
    <property type="evidence" value="ECO:0007669"/>
    <property type="project" value="InterPro"/>
</dbReference>
<dbReference type="GO" id="GO:0005675">
    <property type="term" value="C:transcription factor TFIIH holo complex"/>
    <property type="evidence" value="ECO:0007669"/>
    <property type="project" value="TreeGrafter"/>
</dbReference>
<dbReference type="Gene3D" id="3.30.70.2610">
    <property type="match status" value="1"/>
</dbReference>
<feature type="domain" description="Transcription factor Tfb2 C-terminal" evidence="11">
    <location>
        <begin position="396"/>
        <end position="463"/>
    </location>
</feature>
<comment type="subunit">
    <text evidence="8">Component of the 7-subunit TFIIH core complex composed of XPB/ERCC3, XPD/ERCC2, GTF2H1, GTF2H2, GTF2H3, GTF2H4 and GTF2H5, which is active in NER. The core complex associates with the 3-subunit CDK-activating kinase (CAK) module composed of CCNH/cyclin H, CDK7 and MNAT1 to form the 10-subunit holoenzyme (holo-TFIIH) active in transcription. Part of TBP-based Pol II pre-initiation complex (PIC), in which Pol II core assembles with general transcription factors and other specific initiation factors including GTF2E1, GTF2E2, GTF2F1, GTF2F2, TCEA1, ERCC2, ERCC3, GTF2H2, GTF2H3, GTF2H4, GTF2H5, GTF2A1, GTF2A2, GTF2B and TBP; this large multi-subunit PIC complex mediates DNA unwinding and targets Pol II core to the transcription start site where the first phosphodiester bond forms.</text>
</comment>
<evidence type="ECO:0000256" key="4">
    <source>
        <dbReference type="ARBA" id="ARBA00023015"/>
    </source>
</evidence>
<keyword evidence="3 10" id="KW-0227">DNA damage</keyword>
<evidence type="ECO:0000256" key="9">
    <source>
        <dbReference type="ARBA" id="ARBA00070130"/>
    </source>
</evidence>
<evidence type="ECO:0000256" key="7">
    <source>
        <dbReference type="ARBA" id="ARBA00023242"/>
    </source>
</evidence>
<comment type="similarity">
    <text evidence="2 10">Belongs to the TFB2 family.</text>
</comment>
<dbReference type="InterPro" id="IPR040662">
    <property type="entry name" value="Tfb2_C"/>
</dbReference>
<dbReference type="PANTHER" id="PTHR13152:SF0">
    <property type="entry name" value="GENERAL TRANSCRIPTION FACTOR IIH SUBUNIT 4"/>
    <property type="match status" value="1"/>
</dbReference>
<proteinExistence type="inferred from homology"/>
<dbReference type="OrthoDB" id="364513at2759"/>
<evidence type="ECO:0000256" key="3">
    <source>
        <dbReference type="ARBA" id="ARBA00022763"/>
    </source>
</evidence>
<dbReference type="FunFam" id="3.30.70.2610:FF:000001">
    <property type="entry name" value="General transcription factor IIH subunit 4"/>
    <property type="match status" value="1"/>
</dbReference>